<dbReference type="RefSeq" id="WP_001067227.1">
    <property type="nucleotide sequence ID" value="NZ_JPHZ01000013.1"/>
</dbReference>
<protein>
    <submittedName>
        <fullName evidence="1">Uncharacterized protein</fullName>
    </submittedName>
</protein>
<gene>
    <name evidence="1" type="ORF">T630_4184</name>
</gene>
<accession>A0A0J1DAN0</accession>
<dbReference type="AlphaFoldDB" id="A0A0J1DAN0"/>
<name>A0A0J1DAN0_ACIBA</name>
<evidence type="ECO:0000313" key="2">
    <source>
        <dbReference type="Proteomes" id="UP000036122"/>
    </source>
</evidence>
<dbReference type="Proteomes" id="UP000036122">
    <property type="component" value="Unassembled WGS sequence"/>
</dbReference>
<proteinExistence type="predicted"/>
<evidence type="ECO:0000313" key="1">
    <source>
        <dbReference type="EMBL" id="KLT89018.1"/>
    </source>
</evidence>
<reference evidence="1 2" key="1">
    <citation type="submission" date="2014-07" db="EMBL/GenBank/DDBJ databases">
        <authorList>
            <person name="Harkins D.M."/>
            <person name="Lesho E."/>
            <person name="Waterman P.E."/>
            <person name="Chan A."/>
            <person name="Fouts D.E."/>
        </authorList>
    </citation>
    <scope>NUCLEOTIDE SEQUENCE [LARGE SCALE GENOMIC DNA]</scope>
    <source>
        <strain evidence="1 2">MRSN 3527</strain>
    </source>
</reference>
<organism evidence="1 2">
    <name type="scientific">Acinetobacter baumannii MRSN 3527</name>
    <dbReference type="NCBI Taxonomy" id="1409923"/>
    <lineage>
        <taxon>Bacteria</taxon>
        <taxon>Pseudomonadati</taxon>
        <taxon>Pseudomonadota</taxon>
        <taxon>Gammaproteobacteria</taxon>
        <taxon>Moraxellales</taxon>
        <taxon>Moraxellaceae</taxon>
        <taxon>Acinetobacter</taxon>
        <taxon>Acinetobacter calcoaceticus/baumannii complex</taxon>
    </lineage>
</organism>
<dbReference type="PATRIC" id="fig|1409923.3.peg.3489"/>
<sequence length="165" mass="19025">MNNYFNVLIITDLKIGRLKTPSHCACAVGHIDIKKPSFEYNTGLVALSTTMYDCKDFNVYTLSTKESFNKFISTLKVLEELIGIPCPFLTAIQETYEFYGDFIFECLTWFNNNADILFRPDHLGEFTKTADESLNFQLMYFKVLETFRKAGLNGFIQFNTLKTIN</sequence>
<comment type="caution">
    <text evidence="1">The sequence shown here is derived from an EMBL/GenBank/DDBJ whole genome shotgun (WGS) entry which is preliminary data.</text>
</comment>
<dbReference type="EMBL" id="JPHZ01000013">
    <property type="protein sequence ID" value="KLT89018.1"/>
    <property type="molecule type" value="Genomic_DNA"/>
</dbReference>